<evidence type="ECO:0000256" key="1">
    <source>
        <dbReference type="PROSITE-ProRule" id="PRU00339"/>
    </source>
</evidence>
<reference evidence="2" key="1">
    <citation type="submission" date="2021-10" db="EMBL/GenBank/DDBJ databases">
        <authorList>
            <person name="Criscuolo A."/>
        </authorList>
    </citation>
    <scope>NUCLEOTIDE SEQUENCE</scope>
    <source>
        <strain evidence="2">CIP111885</strain>
    </source>
</reference>
<dbReference type="AlphaFoldDB" id="A0A9C7L9D5"/>
<name>A0A9C7L9D5_9BACI</name>
<dbReference type="SUPFAM" id="SSF48452">
    <property type="entry name" value="TPR-like"/>
    <property type="match status" value="1"/>
</dbReference>
<dbReference type="InterPro" id="IPR011990">
    <property type="entry name" value="TPR-like_helical_dom_sf"/>
</dbReference>
<evidence type="ECO:0008006" key="4">
    <source>
        <dbReference type="Google" id="ProtNLM"/>
    </source>
</evidence>
<gene>
    <name evidence="2" type="ORF">NEOCIP111885_00952</name>
</gene>
<comment type="caution">
    <text evidence="2">The sequence shown here is derived from an EMBL/GenBank/DDBJ whole genome shotgun (WGS) entry which is preliminary data.</text>
</comment>
<evidence type="ECO:0000313" key="2">
    <source>
        <dbReference type="EMBL" id="CAG9607262.1"/>
    </source>
</evidence>
<protein>
    <recommendedName>
        <fullName evidence="4">Tetratricopeptide repeat protein</fullName>
    </recommendedName>
</protein>
<dbReference type="InterPro" id="IPR019734">
    <property type="entry name" value="TPR_rpt"/>
</dbReference>
<sequence>MGALESHKQIASQCFNRVWDFLDLQERTKAEEEQMIHLAHTSFWHWTQVEEHTPQNLSIGYWQLARVYAVVGNGEQSQYYADRCIEVSLEASIPPFYIGYGYEALARAYMVLGQNEMALDIFQKALRYAEEVVVEDSKKMLLKDLYEIKEVITA</sequence>
<proteinExistence type="predicted"/>
<dbReference type="Gene3D" id="1.25.40.10">
    <property type="entry name" value="Tetratricopeptide repeat domain"/>
    <property type="match status" value="1"/>
</dbReference>
<dbReference type="Proteomes" id="UP000789845">
    <property type="component" value="Unassembled WGS sequence"/>
</dbReference>
<feature type="repeat" description="TPR" evidence="1">
    <location>
        <begin position="99"/>
        <end position="132"/>
    </location>
</feature>
<evidence type="ECO:0000313" key="3">
    <source>
        <dbReference type="Proteomes" id="UP000789845"/>
    </source>
</evidence>
<keyword evidence="3" id="KW-1185">Reference proteome</keyword>
<dbReference type="RefSeq" id="WP_230495527.1">
    <property type="nucleotide sequence ID" value="NZ_CAKJTG010000004.1"/>
</dbReference>
<dbReference type="EMBL" id="CAKJTG010000004">
    <property type="protein sequence ID" value="CAG9607262.1"/>
    <property type="molecule type" value="Genomic_DNA"/>
</dbReference>
<keyword evidence="1" id="KW-0802">TPR repeat</keyword>
<dbReference type="PROSITE" id="PS50005">
    <property type="entry name" value="TPR"/>
    <property type="match status" value="1"/>
</dbReference>
<accession>A0A9C7L9D5</accession>
<organism evidence="2 3">
    <name type="scientific">Pseudoneobacillus rhizosphaerae</name>
    <dbReference type="NCBI Taxonomy" id="2880968"/>
    <lineage>
        <taxon>Bacteria</taxon>
        <taxon>Bacillati</taxon>
        <taxon>Bacillota</taxon>
        <taxon>Bacilli</taxon>
        <taxon>Bacillales</taxon>
        <taxon>Bacillaceae</taxon>
        <taxon>Pseudoneobacillus</taxon>
    </lineage>
</organism>